<organism evidence="5">
    <name type="scientific">Streptomyces sp. R02</name>
    <dbReference type="NCBI Taxonomy" id="3238623"/>
    <lineage>
        <taxon>Bacteria</taxon>
        <taxon>Bacillati</taxon>
        <taxon>Actinomycetota</taxon>
        <taxon>Actinomycetes</taxon>
        <taxon>Kitasatosporales</taxon>
        <taxon>Streptomycetaceae</taxon>
        <taxon>Streptomyces</taxon>
    </lineage>
</organism>
<dbReference type="Gene3D" id="1.10.10.10">
    <property type="entry name" value="Winged helix-like DNA-binding domain superfamily/Winged helix DNA-binding domain"/>
    <property type="match status" value="1"/>
</dbReference>
<dbReference type="RefSeq" id="WP_369154164.1">
    <property type="nucleotide sequence ID" value="NZ_CP163429.1"/>
</dbReference>
<dbReference type="GO" id="GO:0003677">
    <property type="term" value="F:DNA binding"/>
    <property type="evidence" value="ECO:0007669"/>
    <property type="project" value="InterPro"/>
</dbReference>
<dbReference type="InterPro" id="IPR036388">
    <property type="entry name" value="WH-like_DNA-bd_sf"/>
</dbReference>
<dbReference type="InterPro" id="IPR011990">
    <property type="entry name" value="TPR-like_helical_dom_sf"/>
</dbReference>
<dbReference type="PROSITE" id="PS00622">
    <property type="entry name" value="HTH_LUXR_1"/>
    <property type="match status" value="1"/>
</dbReference>
<feature type="region of interest" description="Disordered" evidence="3">
    <location>
        <begin position="974"/>
        <end position="993"/>
    </location>
</feature>
<dbReference type="PROSITE" id="PS50043">
    <property type="entry name" value="HTH_LUXR_2"/>
    <property type="match status" value="1"/>
</dbReference>
<dbReference type="InterPro" id="IPR003593">
    <property type="entry name" value="AAA+_ATPase"/>
</dbReference>
<dbReference type="InterPro" id="IPR000792">
    <property type="entry name" value="Tscrpt_reg_LuxR_C"/>
</dbReference>
<dbReference type="AlphaFoldDB" id="A0AB39LEC5"/>
<dbReference type="GO" id="GO:0004016">
    <property type="term" value="F:adenylate cyclase activity"/>
    <property type="evidence" value="ECO:0007669"/>
    <property type="project" value="TreeGrafter"/>
</dbReference>
<dbReference type="Pfam" id="PF13191">
    <property type="entry name" value="AAA_16"/>
    <property type="match status" value="1"/>
</dbReference>
<name>A0AB39LEC5_9ACTN</name>
<accession>A0AB39LEC5</accession>
<evidence type="ECO:0000313" key="5">
    <source>
        <dbReference type="EMBL" id="XDP92275.1"/>
    </source>
</evidence>
<dbReference type="PRINTS" id="PR00038">
    <property type="entry name" value="HTHLUXR"/>
</dbReference>
<dbReference type="Pfam" id="PF00196">
    <property type="entry name" value="GerE"/>
    <property type="match status" value="1"/>
</dbReference>
<dbReference type="SUPFAM" id="SSF46894">
    <property type="entry name" value="C-terminal effector domain of the bipartite response regulators"/>
    <property type="match status" value="1"/>
</dbReference>
<sequence>MTRSPGSSGEHHPTGAARSSADAVPADPAGPADAAGPADPVEREYELSVISDLVRRTAAGHPGLLLVEGQEGIGKTTLLRSLAERARAQGLRVLEARGERTGRQTPFAVAHALLHPYLTDPEEGPALCDAPVRELPGTVTAAGRTPYPVGHNNVVGWPEGTYDVLAELHRTVRRISRSGPALLVVDDAEQADPASLRFLAHTARRLSGMPVLLAVSRCPETDAPLLDEMATRPLSSVLRLRPLTERGIGLIARRLTGRSGDQEFLAACLSATNGIPLLVTRLLAALHREGSPLTAAGIARAHLEDVALFGRRVVATLHQQPVALRAAQAMAVLGDGAPFAHCAALALLDPAVFTRAVLTLDALGLVSSPPGTEDWYFAHPPTRETVLADMSPQLRMSTHLRAARLLHDGGAPAEQVAEHLRASGTTTTEPWARTVLREAARTASRRGAHEHAVELLRHCVPEDADSVDDPALLVELGLSEVRSDPEAGIGRLLRALPLLTAPDRRLTVLTALIGAMVRTGQVPRAVELLRIRRAEAVAAGEGPAGAHVLEAHLLLTSNTSHRAFRQVLDSASFGLDPAPDTAGGRALLAARAVISVSRLDGVAESLAAARAVLLHGTPPADAPATLGSAAAVLLYTDRPDEAETALRRLLEGADVLDDWQHATLLALCADAYERQGALDRALAATADALRGAPAEQTDSCRALARAVRLQTLLDRDQVAEAAALAPCGPVPPLEDGWQWNELLAARGRLRLAEGDAPAALVDLTEAGERQRAWQRLSPAVSSWWYWAGRAYAVLGNMKACGELAEEAVDGARRAQLPCALGAGLELLAAARGDDGALPLLEEAEAVLTATPARLALTRVRIARGRALYVSGRTEAARTVLREALETAYALEAHQLYAMARRALVATGARPRRPVSRGPAALTPGELQVARLAAAGDSNVDISRTLFVTQRTVETHLTSAYRKLGISGRRGLRAALAADDPTTRAPGDGEPVDR</sequence>
<dbReference type="SUPFAM" id="SSF48452">
    <property type="entry name" value="TPR-like"/>
    <property type="match status" value="1"/>
</dbReference>
<dbReference type="EMBL" id="CP163429">
    <property type="protein sequence ID" value="XDP92275.1"/>
    <property type="molecule type" value="Genomic_DNA"/>
</dbReference>
<dbReference type="GO" id="GO:0005737">
    <property type="term" value="C:cytoplasm"/>
    <property type="evidence" value="ECO:0007669"/>
    <property type="project" value="TreeGrafter"/>
</dbReference>
<evidence type="ECO:0000256" key="2">
    <source>
        <dbReference type="ARBA" id="ARBA00022840"/>
    </source>
</evidence>
<dbReference type="PANTHER" id="PTHR16305:SF35">
    <property type="entry name" value="TRANSCRIPTIONAL ACTIVATOR DOMAIN"/>
    <property type="match status" value="1"/>
</dbReference>
<feature type="region of interest" description="Disordered" evidence="3">
    <location>
        <begin position="1"/>
        <end position="41"/>
    </location>
</feature>
<feature type="domain" description="HTH luxR-type" evidence="4">
    <location>
        <begin position="914"/>
        <end position="979"/>
    </location>
</feature>
<dbReference type="InterPro" id="IPR027417">
    <property type="entry name" value="P-loop_NTPase"/>
</dbReference>
<dbReference type="InterPro" id="IPR041664">
    <property type="entry name" value="AAA_16"/>
</dbReference>
<dbReference type="SUPFAM" id="SSF52540">
    <property type="entry name" value="P-loop containing nucleoside triphosphate hydrolases"/>
    <property type="match status" value="1"/>
</dbReference>
<dbReference type="Gene3D" id="3.40.50.300">
    <property type="entry name" value="P-loop containing nucleotide triphosphate hydrolases"/>
    <property type="match status" value="1"/>
</dbReference>
<dbReference type="SMART" id="SM00421">
    <property type="entry name" value="HTH_LUXR"/>
    <property type="match status" value="1"/>
</dbReference>
<dbReference type="CDD" id="cd06170">
    <property type="entry name" value="LuxR_C_like"/>
    <property type="match status" value="1"/>
</dbReference>
<evidence type="ECO:0000259" key="4">
    <source>
        <dbReference type="PROSITE" id="PS50043"/>
    </source>
</evidence>
<dbReference type="PANTHER" id="PTHR16305">
    <property type="entry name" value="TESTICULAR SOLUBLE ADENYLYL CYCLASE"/>
    <property type="match status" value="1"/>
</dbReference>
<dbReference type="Gene3D" id="1.25.40.10">
    <property type="entry name" value="Tetratricopeptide repeat domain"/>
    <property type="match status" value="1"/>
</dbReference>
<gene>
    <name evidence="5" type="ORF">AB5J57_01560</name>
</gene>
<protein>
    <submittedName>
        <fullName evidence="5">AAA family ATPase</fullName>
    </submittedName>
</protein>
<proteinExistence type="predicted"/>
<dbReference type="GO" id="GO:0005524">
    <property type="term" value="F:ATP binding"/>
    <property type="evidence" value="ECO:0007669"/>
    <property type="project" value="UniProtKB-KW"/>
</dbReference>
<reference evidence="5" key="1">
    <citation type="submission" date="2024-07" db="EMBL/GenBank/DDBJ databases">
        <authorList>
            <person name="Yu S.T."/>
        </authorList>
    </citation>
    <scope>NUCLEOTIDE SEQUENCE</scope>
    <source>
        <strain evidence="5">R02</strain>
    </source>
</reference>
<evidence type="ECO:0000256" key="3">
    <source>
        <dbReference type="SAM" id="MobiDB-lite"/>
    </source>
</evidence>
<dbReference type="InterPro" id="IPR016032">
    <property type="entry name" value="Sig_transdc_resp-reg_C-effctor"/>
</dbReference>
<dbReference type="GO" id="GO:0006355">
    <property type="term" value="P:regulation of DNA-templated transcription"/>
    <property type="evidence" value="ECO:0007669"/>
    <property type="project" value="InterPro"/>
</dbReference>
<feature type="compositionally biased region" description="Low complexity" evidence="3">
    <location>
        <begin position="16"/>
        <end position="39"/>
    </location>
</feature>
<keyword evidence="1" id="KW-0547">Nucleotide-binding</keyword>
<dbReference type="SMART" id="SM00382">
    <property type="entry name" value="AAA"/>
    <property type="match status" value="1"/>
</dbReference>
<evidence type="ECO:0000256" key="1">
    <source>
        <dbReference type="ARBA" id="ARBA00022741"/>
    </source>
</evidence>
<keyword evidence="2" id="KW-0067">ATP-binding</keyword>